<reference evidence="1 2" key="1">
    <citation type="submission" date="2016-11" db="EMBL/GenBank/DDBJ databases">
        <authorList>
            <person name="Jaros S."/>
            <person name="Januszkiewicz K."/>
            <person name="Wedrychowicz H."/>
        </authorList>
    </citation>
    <scope>NUCLEOTIDE SEQUENCE [LARGE SCALE GENOMIC DNA]</scope>
    <source>
        <strain evidence="1 2">DSM 26892</strain>
    </source>
</reference>
<dbReference type="RefSeq" id="WP_073129830.1">
    <property type="nucleotide sequence ID" value="NZ_FQZA01000015.1"/>
</dbReference>
<accession>A0A1M6LDH7</accession>
<evidence type="ECO:0008006" key="3">
    <source>
        <dbReference type="Google" id="ProtNLM"/>
    </source>
</evidence>
<dbReference type="CDD" id="cd17033">
    <property type="entry name" value="DR1245-like"/>
    <property type="match status" value="1"/>
</dbReference>
<dbReference type="Pfam" id="PF10722">
    <property type="entry name" value="YbjN"/>
    <property type="match status" value="1"/>
</dbReference>
<protein>
    <recommendedName>
        <fullName evidence="3">Sensory transduction regulator</fullName>
    </recommendedName>
</protein>
<sequence length="167" mass="18984">MALSEQYFQSDELDPIDIVEHLAEYHEWEFDRVADDQIAMMVQGQWRSYSLTLAWSPQDETLRLICTFEMEPPEDRLPAIYEVLNGANDNIWAGAFTYWREPRLMVFRYGLVLSGGQSATPEQIDRMIGAAVAASERFYPAFQLVGWGGRAPDDALQIAIAEAFGRA</sequence>
<name>A0A1M6LDH7_9RHOB</name>
<dbReference type="InterPro" id="IPR019660">
    <property type="entry name" value="Put_sensory_transdc_reg_YbjN"/>
</dbReference>
<keyword evidence="2" id="KW-1185">Reference proteome</keyword>
<gene>
    <name evidence="1" type="ORF">SAMN04488012_11519</name>
</gene>
<proteinExistence type="predicted"/>
<dbReference type="AlphaFoldDB" id="A0A1M6LDH7"/>
<dbReference type="Proteomes" id="UP000184040">
    <property type="component" value="Unassembled WGS sequence"/>
</dbReference>
<evidence type="ECO:0000313" key="2">
    <source>
        <dbReference type="Proteomes" id="UP000184040"/>
    </source>
</evidence>
<dbReference type="STRING" id="313368.SAMN04488012_11519"/>
<evidence type="ECO:0000313" key="1">
    <source>
        <dbReference type="EMBL" id="SHJ69281.1"/>
    </source>
</evidence>
<dbReference type="EMBL" id="FQZA01000015">
    <property type="protein sequence ID" value="SHJ69281.1"/>
    <property type="molecule type" value="Genomic_DNA"/>
</dbReference>
<organism evidence="1 2">
    <name type="scientific">Palleronia salina</name>
    <dbReference type="NCBI Taxonomy" id="313368"/>
    <lineage>
        <taxon>Bacteria</taxon>
        <taxon>Pseudomonadati</taxon>
        <taxon>Pseudomonadota</taxon>
        <taxon>Alphaproteobacteria</taxon>
        <taxon>Rhodobacterales</taxon>
        <taxon>Roseobacteraceae</taxon>
        <taxon>Palleronia</taxon>
    </lineage>
</organism>